<evidence type="ECO:0008006" key="2">
    <source>
        <dbReference type="Google" id="ProtNLM"/>
    </source>
</evidence>
<sequence>MSQAFMDGMKATTAAIEYTENLAYRAINFMEIDKDVTVYTDLKSFNRATGKHYRDGRMGATLKQGPKFHVYISFKNHSCVRALNDTIVHELHHIEDWSAVHGKCFDKHVERIVADLFDKGNDEQGAIIKYKGAKY</sequence>
<gene>
    <name evidence="1" type="ORF">ZGOWGMRN_CDS_0012</name>
</gene>
<evidence type="ECO:0000313" key="1">
    <source>
        <dbReference type="EMBL" id="XBQ68749.1"/>
    </source>
</evidence>
<dbReference type="EMBL" id="PP848464">
    <property type="protein sequence ID" value="XBQ68749.1"/>
    <property type="molecule type" value="Genomic_DNA"/>
</dbReference>
<organism evidence="1">
    <name type="scientific">Nitrosopumivirus cobalaminus</name>
    <dbReference type="NCBI Taxonomy" id="3158414"/>
    <lineage>
        <taxon>Viruses</taxon>
    </lineage>
</organism>
<name>A0AAU7N450_9VIRU</name>
<proteinExistence type="predicted"/>
<protein>
    <recommendedName>
        <fullName evidence="2">SprT-like domain-containing protein</fullName>
    </recommendedName>
</protein>
<reference evidence="1" key="1">
    <citation type="submission" date="2024-05" db="EMBL/GenBank/DDBJ databases">
        <title>The simplest Porifera holobiont: glass sponge Aphrocallistes beatrix thrives with only two symbionts.</title>
        <authorList>
            <person name="N Garritano A."/>
            <person name="A Allen M."/>
            <person name="Thomas T."/>
        </authorList>
    </citation>
    <scope>NUCLEOTIDE SEQUENCE</scope>
    <source>
        <strain evidence="1">AB1</strain>
    </source>
</reference>
<accession>A0AAU7N450</accession>